<dbReference type="EMBL" id="ACKQ02000007">
    <property type="protein sequence ID" value="EFK33739.1"/>
    <property type="molecule type" value="Genomic_DNA"/>
</dbReference>
<accession>A0ABN0AL48</accession>
<gene>
    <name evidence="1" type="ORF">HMPREF0204_12808</name>
</gene>
<evidence type="ECO:0000313" key="1">
    <source>
        <dbReference type="EMBL" id="EFK33739.1"/>
    </source>
</evidence>
<comment type="caution">
    <text evidence="1">The sequence shown here is derived from an EMBL/GenBank/DDBJ whole genome shotgun (WGS) entry which is preliminary data.</text>
</comment>
<evidence type="ECO:0000313" key="2">
    <source>
        <dbReference type="Proteomes" id="UP000002969"/>
    </source>
</evidence>
<proteinExistence type="predicted"/>
<organism evidence="1 2">
    <name type="scientific">Chryseobacterium gleum ATCC 35910</name>
    <dbReference type="NCBI Taxonomy" id="525257"/>
    <lineage>
        <taxon>Bacteria</taxon>
        <taxon>Pseudomonadati</taxon>
        <taxon>Bacteroidota</taxon>
        <taxon>Flavobacteriia</taxon>
        <taxon>Flavobacteriales</taxon>
        <taxon>Weeksellaceae</taxon>
        <taxon>Chryseobacterium group</taxon>
        <taxon>Chryseobacterium</taxon>
    </lineage>
</organism>
<dbReference type="Proteomes" id="UP000002969">
    <property type="component" value="Unassembled WGS sequence"/>
</dbReference>
<sequence length="40" mass="4648">MSSGLPDIHICKTKSFNIVLNYSPNILLFYFEKDFLLVNL</sequence>
<name>A0ABN0AL48_CHRGE</name>
<protein>
    <submittedName>
        <fullName evidence="1">Uncharacterized protein</fullName>
    </submittedName>
</protein>
<reference evidence="1" key="1">
    <citation type="submission" date="2010-06" db="EMBL/GenBank/DDBJ databases">
        <authorList>
            <person name="Muzny D."/>
            <person name="Qin X."/>
            <person name="Buhay C."/>
            <person name="Dugan-Rocha S."/>
            <person name="Ding Y."/>
            <person name="Chen G."/>
            <person name="Hawes A."/>
            <person name="Holder M."/>
            <person name="Jhangiani S."/>
            <person name="Johnson A."/>
            <person name="Khan Z."/>
            <person name="Li Z."/>
            <person name="Liu W."/>
            <person name="Liu X."/>
            <person name="Perez L."/>
            <person name="Shen H."/>
            <person name="Wang Q."/>
            <person name="Watt J."/>
            <person name="Xi L."/>
            <person name="Xin Y."/>
            <person name="Zhou J."/>
            <person name="Deng J."/>
            <person name="Jiang H."/>
            <person name="Liu Y."/>
            <person name="Qu J."/>
            <person name="Song X.-Z."/>
            <person name="Zhang L."/>
            <person name="Villasana D."/>
            <person name="Johnson A."/>
            <person name="Liu J."/>
            <person name="Liyanage D."/>
            <person name="Lorensuhewa L."/>
            <person name="Robinson T."/>
            <person name="Song A."/>
            <person name="Song B.-B."/>
            <person name="Dinh H."/>
            <person name="Thornton R."/>
            <person name="Coyle M."/>
            <person name="Francisco L."/>
            <person name="Jackson L."/>
            <person name="Javaid M."/>
            <person name="Korchina V."/>
            <person name="Kovar C."/>
            <person name="Mata R."/>
            <person name="Mathew T."/>
            <person name="Ngo R."/>
            <person name="Nguyen L."/>
            <person name="Nguyen N."/>
            <person name="Okwuonu G."/>
            <person name="Ongeri F."/>
            <person name="Pham C."/>
            <person name="Simmons D."/>
            <person name="Wilczek-Boney K."/>
            <person name="Hale W."/>
            <person name="Jakkamsetti A."/>
            <person name="Pham P."/>
            <person name="Ruth R."/>
            <person name="San Lucas F."/>
            <person name="Warren J."/>
            <person name="Zhang J."/>
            <person name="Zhao Z."/>
            <person name="Zhou C."/>
            <person name="Zhu D."/>
            <person name="Lee S."/>
            <person name="Bess C."/>
            <person name="Blankenburg K."/>
            <person name="Forbes L."/>
            <person name="Fu Q."/>
            <person name="Gubbala S."/>
            <person name="Hirani K."/>
            <person name="Jayaseelan J.C."/>
            <person name="Lara F."/>
            <person name="Munidasa M."/>
            <person name="Palculict T."/>
            <person name="Patil S."/>
            <person name="Pu L.-L."/>
            <person name="Saada N."/>
            <person name="Tang L."/>
            <person name="Weissenberger G."/>
            <person name="Zhu Y."/>
            <person name="Hemphill L."/>
            <person name="Shang Y."/>
            <person name="Youmans B."/>
            <person name="Ayvaz T."/>
            <person name="Ross M."/>
            <person name="Santibanez J."/>
            <person name="Aqrawi P."/>
            <person name="Gross S."/>
            <person name="Joshi V."/>
            <person name="Fowler G."/>
            <person name="Nazareth L."/>
            <person name="Reid J."/>
            <person name="Worley K."/>
            <person name="Petrosino J."/>
            <person name="Highlander S."/>
            <person name="Gibbs R."/>
        </authorList>
    </citation>
    <scope>NUCLEOTIDE SEQUENCE [LARGE SCALE GENOMIC DNA]</scope>
    <source>
        <strain evidence="1">ATCC 35910</strain>
    </source>
</reference>
<keyword evidence="2" id="KW-1185">Reference proteome</keyword>